<dbReference type="EMBL" id="QGNY01000002">
    <property type="protein sequence ID" value="PWS32826.1"/>
    <property type="molecule type" value="Genomic_DNA"/>
</dbReference>
<protein>
    <submittedName>
        <fullName evidence="1">Uncharacterized protein</fullName>
    </submittedName>
</protein>
<organism evidence="1 2">
    <name type="scientific">Pedobacter paludis</name>
    <dbReference type="NCBI Taxonomy" id="2203212"/>
    <lineage>
        <taxon>Bacteria</taxon>
        <taxon>Pseudomonadati</taxon>
        <taxon>Bacteroidota</taxon>
        <taxon>Sphingobacteriia</taxon>
        <taxon>Sphingobacteriales</taxon>
        <taxon>Sphingobacteriaceae</taxon>
        <taxon>Pedobacter</taxon>
    </lineage>
</organism>
<comment type="caution">
    <text evidence="1">The sequence shown here is derived from an EMBL/GenBank/DDBJ whole genome shotgun (WGS) entry which is preliminary data.</text>
</comment>
<dbReference type="AlphaFoldDB" id="A0A317F5N8"/>
<sequence length="354" mass="39065">MDMITSFMGITDTDKQNFLLAHNNVYDALVNYLVVNGDTPENKEFVDWIGSYTLINGYDTYIKDLIAGTYPQSADWDAESVSTDFDFSNIATNFACNSNGINIYGNTPSLPDYPANHPVSEAIASYSPWIYLALSNSNNTSIRHFHKQARGLAGGDGWGKAIGAIGEGLAASRVTSWPTSPGFQYKIGYMVGTTHLDGLQWGFLLKTGSGTGWGLNVVNSDLNGNEVITRMNKPDGPEVMGQKIARISYEVKTISPYNDPAYLWASFSEGIKQAEHRANSSGISASVLIFDTESFMKLKNSIYAPQLMNRLAIMFSRKNVDGEQKVYLRLEQNLYANARSSYFALIGRIKNLPE</sequence>
<evidence type="ECO:0000313" key="1">
    <source>
        <dbReference type="EMBL" id="PWS32826.1"/>
    </source>
</evidence>
<evidence type="ECO:0000313" key="2">
    <source>
        <dbReference type="Proteomes" id="UP000245391"/>
    </source>
</evidence>
<accession>A0A317F5N8</accession>
<keyword evidence="2" id="KW-1185">Reference proteome</keyword>
<reference evidence="2" key="1">
    <citation type="submission" date="2018-05" db="EMBL/GenBank/DDBJ databases">
        <title>Pedobacter paludis sp. nov., isolated from wetland soil.</title>
        <authorList>
            <person name="Zhang Y."/>
        </authorList>
    </citation>
    <scope>NUCLEOTIDE SEQUENCE [LARGE SCALE GENOMIC DNA]</scope>
    <source>
        <strain evidence="2">R-8</strain>
    </source>
</reference>
<dbReference type="Proteomes" id="UP000245391">
    <property type="component" value="Unassembled WGS sequence"/>
</dbReference>
<gene>
    <name evidence="1" type="ORF">DF947_07070</name>
</gene>
<proteinExistence type="predicted"/>
<name>A0A317F5N8_9SPHI</name>